<feature type="transmembrane region" description="Helical" evidence="4">
    <location>
        <begin position="104"/>
        <end position="134"/>
    </location>
</feature>
<dbReference type="Pfam" id="PF07690">
    <property type="entry name" value="MFS_1"/>
    <property type="match status" value="2"/>
</dbReference>
<dbReference type="Proteomes" id="UP000183200">
    <property type="component" value="Unassembled WGS sequence"/>
</dbReference>
<evidence type="ECO:0000256" key="3">
    <source>
        <dbReference type="ARBA" id="ARBA00023136"/>
    </source>
</evidence>
<evidence type="ECO:0000256" key="4">
    <source>
        <dbReference type="SAM" id="Phobius"/>
    </source>
</evidence>
<feature type="transmembrane region" description="Helical" evidence="4">
    <location>
        <begin position="231"/>
        <end position="262"/>
    </location>
</feature>
<feature type="transmembrane region" description="Helical" evidence="4">
    <location>
        <begin position="357"/>
        <end position="379"/>
    </location>
</feature>
<proteinExistence type="predicted"/>
<feature type="transmembrane region" description="Helical" evidence="4">
    <location>
        <begin position="385"/>
        <end position="403"/>
    </location>
</feature>
<dbReference type="PANTHER" id="PTHR23531:SF1">
    <property type="entry name" value="QUINOLENE RESISTANCE PROTEIN NORA"/>
    <property type="match status" value="1"/>
</dbReference>
<evidence type="ECO:0000313" key="6">
    <source>
        <dbReference type="EMBL" id="SDM60600.1"/>
    </source>
</evidence>
<dbReference type="OrthoDB" id="322544at2"/>
<dbReference type="InterPro" id="IPR036259">
    <property type="entry name" value="MFS_trans_sf"/>
</dbReference>
<dbReference type="InterPro" id="IPR052714">
    <property type="entry name" value="MFS_Exporter"/>
</dbReference>
<feature type="domain" description="Major facilitator superfamily (MFS) profile" evidence="5">
    <location>
        <begin position="32"/>
        <end position="408"/>
    </location>
</feature>
<accession>A0A1G9UKY5</accession>
<dbReference type="PROSITE" id="PS50850">
    <property type="entry name" value="MFS"/>
    <property type="match status" value="1"/>
</dbReference>
<feature type="transmembrane region" description="Helical" evidence="4">
    <location>
        <begin position="298"/>
        <end position="315"/>
    </location>
</feature>
<dbReference type="InterPro" id="IPR011701">
    <property type="entry name" value="MFS"/>
</dbReference>
<dbReference type="NCBIfam" id="NF003477">
    <property type="entry name" value="PRK05122.1"/>
    <property type="match status" value="1"/>
</dbReference>
<feature type="transmembrane region" description="Helical" evidence="4">
    <location>
        <begin position="140"/>
        <end position="158"/>
    </location>
</feature>
<keyword evidence="2 4" id="KW-1133">Transmembrane helix</keyword>
<evidence type="ECO:0000256" key="2">
    <source>
        <dbReference type="ARBA" id="ARBA00022989"/>
    </source>
</evidence>
<dbReference type="NCBIfam" id="NF009048">
    <property type="entry name" value="PRK12382.1"/>
    <property type="match status" value="1"/>
</dbReference>
<feature type="transmembrane region" description="Helical" evidence="4">
    <location>
        <begin position="191"/>
        <end position="210"/>
    </location>
</feature>
<feature type="transmembrane region" description="Helical" evidence="4">
    <location>
        <begin position="32"/>
        <end position="54"/>
    </location>
</feature>
<feature type="transmembrane region" description="Helical" evidence="4">
    <location>
        <begin position="66"/>
        <end position="83"/>
    </location>
</feature>
<feature type="transmembrane region" description="Helical" evidence="4">
    <location>
        <begin position="165"/>
        <end position="185"/>
    </location>
</feature>
<organism evidence="6 7">
    <name type="scientific">Pedobacter steynii</name>
    <dbReference type="NCBI Taxonomy" id="430522"/>
    <lineage>
        <taxon>Bacteria</taxon>
        <taxon>Pseudomonadati</taxon>
        <taxon>Bacteroidota</taxon>
        <taxon>Sphingobacteriia</taxon>
        <taxon>Sphingobacteriales</taxon>
        <taxon>Sphingobacteriaceae</taxon>
        <taxon>Pedobacter</taxon>
    </lineage>
</organism>
<dbReference type="PANTHER" id="PTHR23531">
    <property type="entry name" value="QUINOLENE RESISTANCE PROTEIN NORA"/>
    <property type="match status" value="1"/>
</dbReference>
<keyword evidence="7" id="KW-1185">Reference proteome</keyword>
<protein>
    <submittedName>
        <fullName evidence="6">Predicted arabinose efflux permease, MFS family</fullName>
    </submittedName>
</protein>
<dbReference type="InterPro" id="IPR020846">
    <property type="entry name" value="MFS_dom"/>
</dbReference>
<sequence>MTETNHLALVIEDNQTRDKHITTTPEQRFQKIIIPIIVSVFAIYLSIGMTLGVLPGFVKNELKFDSLLVGVVIGLQFLATLLTRAYAGKLTDTKGPKSSSKIGILLIILSGIIYLIAAFFSQLALVALGLIMLARIVHGIAESLSITSALTWGIGLVGTQKSGKVMTWNGIAMYAGIAIGAPMAIWMKSTFGLSSVFAGLILLSIISWLSTVQLPTLPVDASHVRTPFYKVIGLIAGQGLGLAFSSIGFACLSSFISLLFAAKNWGNPSMAFMIFGTTYILTRVFFSSFPDKFGGYRVALVSLLIEAAGQLLICFSLTETMALLGCALTGVGFSLIFPALGVLAIKKVAPQMRGTALAGYAAFFDLSLALAGPIAGLIAGWFSYQAIYLFGAISCLLALFIVFSNKHK</sequence>
<dbReference type="SUPFAM" id="SSF103473">
    <property type="entry name" value="MFS general substrate transporter"/>
    <property type="match status" value="1"/>
</dbReference>
<keyword evidence="1 4" id="KW-0812">Transmembrane</keyword>
<feature type="transmembrane region" description="Helical" evidence="4">
    <location>
        <begin position="268"/>
        <end position="286"/>
    </location>
</feature>
<evidence type="ECO:0000259" key="5">
    <source>
        <dbReference type="PROSITE" id="PS50850"/>
    </source>
</evidence>
<dbReference type="GO" id="GO:0022857">
    <property type="term" value="F:transmembrane transporter activity"/>
    <property type="evidence" value="ECO:0007669"/>
    <property type="project" value="InterPro"/>
</dbReference>
<dbReference type="STRING" id="430522.BFS30_21315"/>
<gene>
    <name evidence="6" type="ORF">SAMN05421820_104205</name>
</gene>
<keyword evidence="3 4" id="KW-0472">Membrane</keyword>
<dbReference type="AlphaFoldDB" id="A0A1G9UKY5"/>
<reference evidence="7" key="1">
    <citation type="submission" date="2016-10" db="EMBL/GenBank/DDBJ databases">
        <authorList>
            <person name="Varghese N."/>
            <person name="Submissions S."/>
        </authorList>
    </citation>
    <scope>NUCLEOTIDE SEQUENCE [LARGE SCALE GENOMIC DNA]</scope>
    <source>
        <strain evidence="7">DSM 19110</strain>
    </source>
</reference>
<dbReference type="Gene3D" id="1.20.1250.20">
    <property type="entry name" value="MFS general substrate transporter like domains"/>
    <property type="match status" value="1"/>
</dbReference>
<evidence type="ECO:0000256" key="1">
    <source>
        <dbReference type="ARBA" id="ARBA00022692"/>
    </source>
</evidence>
<feature type="transmembrane region" description="Helical" evidence="4">
    <location>
        <begin position="321"/>
        <end position="345"/>
    </location>
</feature>
<name>A0A1G9UKY5_9SPHI</name>
<dbReference type="EMBL" id="FNGY01000004">
    <property type="protein sequence ID" value="SDM60600.1"/>
    <property type="molecule type" value="Genomic_DNA"/>
</dbReference>
<dbReference type="RefSeq" id="WP_083361846.1">
    <property type="nucleotide sequence ID" value="NZ_FNGY01000004.1"/>
</dbReference>
<dbReference type="CDD" id="cd17489">
    <property type="entry name" value="MFS_YfcJ_like"/>
    <property type="match status" value="1"/>
</dbReference>
<evidence type="ECO:0000313" key="7">
    <source>
        <dbReference type="Proteomes" id="UP000183200"/>
    </source>
</evidence>